<dbReference type="InterPro" id="IPR016125">
    <property type="entry name" value="Peptidase_C15-like"/>
</dbReference>
<dbReference type="AlphaFoldDB" id="A0A7C3PGY9"/>
<sequence length="177" mass="20181">MNPSLLLTSFDIWEPHHITNSSDDLLDELTYRKLLPANTHLLRKMPVHFQIAPQLVIRAIEHAKPDLIVCCGMAEKRHWLSLEANGKYMGEVVHTTINLEHLKTQLKFTEISHDAGLFVCNHLYYTVLKYLQKSAFDCPCLFVHVPALNAVNTEMLVSDFAQMLDILMQDQVVQSAA</sequence>
<dbReference type="GO" id="GO:0008234">
    <property type="term" value="F:cysteine-type peptidase activity"/>
    <property type="evidence" value="ECO:0007669"/>
    <property type="project" value="UniProtKB-KW"/>
</dbReference>
<reference evidence="5" key="1">
    <citation type="journal article" date="2020" name="mSystems">
        <title>Genome- and Community-Level Interaction Insights into Carbon Utilization and Element Cycling Functions of Hydrothermarchaeota in Hydrothermal Sediment.</title>
        <authorList>
            <person name="Zhou Z."/>
            <person name="Liu Y."/>
            <person name="Xu W."/>
            <person name="Pan J."/>
            <person name="Luo Z.H."/>
            <person name="Li M."/>
        </authorList>
    </citation>
    <scope>NUCLEOTIDE SEQUENCE [LARGE SCALE GENOMIC DNA]</scope>
    <source>
        <strain evidence="5">SpSt-418</strain>
    </source>
</reference>
<protein>
    <submittedName>
        <fullName evidence="5">Peptidase C15</fullName>
    </submittedName>
</protein>
<comment type="similarity">
    <text evidence="1">Belongs to the peptidase C15 family.</text>
</comment>
<dbReference type="EMBL" id="DSRU01000104">
    <property type="protein sequence ID" value="HFM97700.1"/>
    <property type="molecule type" value="Genomic_DNA"/>
</dbReference>
<proteinExistence type="inferred from homology"/>
<dbReference type="InterPro" id="IPR036440">
    <property type="entry name" value="Peptidase_C15-like_sf"/>
</dbReference>
<dbReference type="PANTHER" id="PTHR23402">
    <property type="entry name" value="PROTEASE FAMILY C15 PYROGLUTAMYL-PEPTIDASE I-RELATED"/>
    <property type="match status" value="1"/>
</dbReference>
<organism evidence="5">
    <name type="scientific">Oscillatoriales cyanobacterium SpSt-418</name>
    <dbReference type="NCBI Taxonomy" id="2282169"/>
    <lineage>
        <taxon>Bacteria</taxon>
        <taxon>Bacillati</taxon>
        <taxon>Cyanobacteriota</taxon>
        <taxon>Cyanophyceae</taxon>
        <taxon>Oscillatoriophycideae</taxon>
        <taxon>Oscillatoriales</taxon>
    </lineage>
</organism>
<name>A0A7C3PGY9_9CYAN</name>
<evidence type="ECO:0000256" key="1">
    <source>
        <dbReference type="ARBA" id="ARBA00006641"/>
    </source>
</evidence>
<keyword evidence="3" id="KW-0378">Hydrolase</keyword>
<gene>
    <name evidence="5" type="ORF">ENR64_08010</name>
</gene>
<evidence type="ECO:0000256" key="3">
    <source>
        <dbReference type="ARBA" id="ARBA00022801"/>
    </source>
</evidence>
<keyword evidence="4" id="KW-0788">Thiol protease</keyword>
<evidence type="ECO:0000256" key="4">
    <source>
        <dbReference type="ARBA" id="ARBA00022807"/>
    </source>
</evidence>
<comment type="caution">
    <text evidence="5">The sequence shown here is derived from an EMBL/GenBank/DDBJ whole genome shotgun (WGS) entry which is preliminary data.</text>
</comment>
<dbReference type="SUPFAM" id="SSF53182">
    <property type="entry name" value="Pyrrolidone carboxyl peptidase (pyroglutamate aminopeptidase)"/>
    <property type="match status" value="1"/>
</dbReference>
<evidence type="ECO:0000256" key="2">
    <source>
        <dbReference type="ARBA" id="ARBA00022670"/>
    </source>
</evidence>
<dbReference type="Pfam" id="PF01470">
    <property type="entry name" value="Peptidase_C15"/>
    <property type="match status" value="1"/>
</dbReference>
<dbReference type="Gene3D" id="3.40.630.20">
    <property type="entry name" value="Peptidase C15, pyroglutamyl peptidase I-like"/>
    <property type="match status" value="2"/>
</dbReference>
<accession>A0A7C3PGY9</accession>
<dbReference type="PANTHER" id="PTHR23402:SF1">
    <property type="entry name" value="PYROGLUTAMYL-PEPTIDASE I"/>
    <property type="match status" value="1"/>
</dbReference>
<dbReference type="GO" id="GO:0006508">
    <property type="term" value="P:proteolysis"/>
    <property type="evidence" value="ECO:0007669"/>
    <property type="project" value="UniProtKB-KW"/>
</dbReference>
<keyword evidence="2" id="KW-0645">Protease</keyword>
<evidence type="ECO:0000313" key="5">
    <source>
        <dbReference type="EMBL" id="HFM97700.1"/>
    </source>
</evidence>